<feature type="compositionally biased region" description="Gly residues" evidence="1">
    <location>
        <begin position="52"/>
        <end position="68"/>
    </location>
</feature>
<dbReference type="RefSeq" id="XP_024724552.1">
    <property type="nucleotide sequence ID" value="XM_024862814.1"/>
</dbReference>
<accession>A0A2T3BC94</accession>
<proteinExistence type="predicted"/>
<feature type="compositionally biased region" description="Polar residues" evidence="1">
    <location>
        <begin position="32"/>
        <end position="42"/>
    </location>
</feature>
<name>A0A2T3BC94_AMORE</name>
<feature type="region of interest" description="Disordered" evidence="1">
    <location>
        <begin position="201"/>
        <end position="254"/>
    </location>
</feature>
<gene>
    <name evidence="2" type="ORF">M430DRAFT_14334</name>
</gene>
<dbReference type="OrthoDB" id="5380548at2759"/>
<keyword evidence="3" id="KW-1185">Reference proteome</keyword>
<dbReference type="GeneID" id="36570895"/>
<feature type="compositionally biased region" description="Basic and acidic residues" evidence="1">
    <location>
        <begin position="353"/>
        <end position="366"/>
    </location>
</feature>
<feature type="compositionally biased region" description="Polar residues" evidence="1">
    <location>
        <begin position="235"/>
        <end position="249"/>
    </location>
</feature>
<feature type="compositionally biased region" description="Polar residues" evidence="1">
    <location>
        <begin position="201"/>
        <end position="216"/>
    </location>
</feature>
<feature type="compositionally biased region" description="Acidic residues" evidence="1">
    <location>
        <begin position="297"/>
        <end position="314"/>
    </location>
</feature>
<dbReference type="EMBL" id="KZ679006">
    <property type="protein sequence ID" value="PSS27027.1"/>
    <property type="molecule type" value="Genomic_DNA"/>
</dbReference>
<dbReference type="Proteomes" id="UP000241818">
    <property type="component" value="Unassembled WGS sequence"/>
</dbReference>
<feature type="region of interest" description="Disordered" evidence="1">
    <location>
        <begin position="296"/>
        <end position="419"/>
    </location>
</feature>
<reference evidence="2 3" key="1">
    <citation type="journal article" date="2018" name="New Phytol.">
        <title>Comparative genomics and transcriptomics depict ericoid mycorrhizal fungi as versatile saprotrophs and plant mutualists.</title>
        <authorList>
            <person name="Martino E."/>
            <person name="Morin E."/>
            <person name="Grelet G.A."/>
            <person name="Kuo A."/>
            <person name="Kohler A."/>
            <person name="Daghino S."/>
            <person name="Barry K.W."/>
            <person name="Cichocki N."/>
            <person name="Clum A."/>
            <person name="Dockter R.B."/>
            <person name="Hainaut M."/>
            <person name="Kuo R.C."/>
            <person name="LaButti K."/>
            <person name="Lindahl B.D."/>
            <person name="Lindquist E.A."/>
            <person name="Lipzen A."/>
            <person name="Khouja H.R."/>
            <person name="Magnuson J."/>
            <person name="Murat C."/>
            <person name="Ohm R.A."/>
            <person name="Singer S.W."/>
            <person name="Spatafora J.W."/>
            <person name="Wang M."/>
            <person name="Veneault-Fourrey C."/>
            <person name="Henrissat B."/>
            <person name="Grigoriev I.V."/>
            <person name="Martin F.M."/>
            <person name="Perotto S."/>
        </authorList>
    </citation>
    <scope>NUCLEOTIDE SEQUENCE [LARGE SCALE GENOMIC DNA]</scope>
    <source>
        <strain evidence="2 3">ATCC 22711</strain>
    </source>
</reference>
<evidence type="ECO:0000313" key="2">
    <source>
        <dbReference type="EMBL" id="PSS27027.1"/>
    </source>
</evidence>
<dbReference type="InParanoid" id="A0A2T3BC94"/>
<protein>
    <submittedName>
        <fullName evidence="2">Uncharacterized protein</fullName>
    </submittedName>
</protein>
<feature type="region of interest" description="Disordered" evidence="1">
    <location>
        <begin position="1"/>
        <end position="82"/>
    </location>
</feature>
<evidence type="ECO:0000313" key="3">
    <source>
        <dbReference type="Proteomes" id="UP000241818"/>
    </source>
</evidence>
<dbReference type="AlphaFoldDB" id="A0A2T3BC94"/>
<evidence type="ECO:0000256" key="1">
    <source>
        <dbReference type="SAM" id="MobiDB-lite"/>
    </source>
</evidence>
<sequence length="443" mass="47653">MATLAFKPYTYKPTPPRSKSTATRHKPAPEQQIRSSTASLSTPRPAAAAAADGGGANRPGIRGTGTVYGGSDKANNDENDVDRDFPTIEELLFTKLQAQGFITGGRGPDKTGRVEKVAADERDDPIVLLGDGDLSASKAEANDISLRAESAIALGIGLFDSPETAFDSTTPAPPCSSDGWHDINDYPETTPRMWLAEQGASTADSVYPHTPSSRLSSEPLHDSISTEGSRHAISEATTSCSARPQSSPQRHCRASLENQLSQEGRLHTVRGVAHKHELVDQAFDILLINEVAREQQDVEQEKDEGHSEDEDEGPQQEVNIVAPVVTAERAGGSPRPANRWQSLPNLDPSPEPSHNEAGSRCDRDSNDELNSSDSAGDDEKEPRPAKRKQPSSSYGGLAPPSPVSQVALPSQPEVKSRYKLECRGPITFTSAFYTTKHRYNDAA</sequence>
<organism evidence="2 3">
    <name type="scientific">Amorphotheca resinae ATCC 22711</name>
    <dbReference type="NCBI Taxonomy" id="857342"/>
    <lineage>
        <taxon>Eukaryota</taxon>
        <taxon>Fungi</taxon>
        <taxon>Dikarya</taxon>
        <taxon>Ascomycota</taxon>
        <taxon>Pezizomycotina</taxon>
        <taxon>Leotiomycetes</taxon>
        <taxon>Helotiales</taxon>
        <taxon>Amorphothecaceae</taxon>
        <taxon>Amorphotheca</taxon>
    </lineage>
</organism>